<dbReference type="Proteomes" id="UP000199309">
    <property type="component" value="Unassembled WGS sequence"/>
</dbReference>
<dbReference type="RefSeq" id="WP_091649397.1">
    <property type="nucleotide sequence ID" value="NZ_FNHQ01000010.1"/>
</dbReference>
<evidence type="ECO:0008006" key="3">
    <source>
        <dbReference type="Google" id="ProtNLM"/>
    </source>
</evidence>
<dbReference type="AlphaFoldDB" id="A0A1G9USA6"/>
<proteinExistence type="predicted"/>
<dbReference type="OrthoDB" id="370604at2"/>
<dbReference type="EMBL" id="FNHQ01000010">
    <property type="protein sequence ID" value="SDM62485.1"/>
    <property type="molecule type" value="Genomic_DNA"/>
</dbReference>
<name>A0A1G9USA6_9FIRM</name>
<organism evidence="1 2">
    <name type="scientific">Megasphaera paucivorans</name>
    <dbReference type="NCBI Taxonomy" id="349095"/>
    <lineage>
        <taxon>Bacteria</taxon>
        <taxon>Bacillati</taxon>
        <taxon>Bacillota</taxon>
        <taxon>Negativicutes</taxon>
        <taxon>Veillonellales</taxon>
        <taxon>Veillonellaceae</taxon>
        <taxon>Megasphaera</taxon>
    </lineage>
</organism>
<gene>
    <name evidence="1" type="ORF">SAMN05660299_01230</name>
</gene>
<evidence type="ECO:0000313" key="2">
    <source>
        <dbReference type="Proteomes" id="UP000199309"/>
    </source>
</evidence>
<accession>A0A1G9USA6</accession>
<evidence type="ECO:0000313" key="1">
    <source>
        <dbReference type="EMBL" id="SDM62485.1"/>
    </source>
</evidence>
<protein>
    <recommendedName>
        <fullName evidence="3">Peptidase_C39 like family protein</fullName>
    </recommendedName>
</protein>
<reference evidence="1 2" key="1">
    <citation type="submission" date="2016-10" db="EMBL/GenBank/DDBJ databases">
        <authorList>
            <person name="de Groot N.N."/>
        </authorList>
    </citation>
    <scope>NUCLEOTIDE SEQUENCE [LARGE SCALE GENOMIC DNA]</scope>
    <source>
        <strain evidence="1 2">DSM 16981</strain>
    </source>
</reference>
<dbReference type="STRING" id="349095.SAMN05660299_01230"/>
<keyword evidence="2" id="KW-1185">Reference proteome</keyword>
<sequence length="210" mass="23845">METRVLQHPARLQLHKKDGTTIYGYNQDWFHTSWQRASGCGPTAAALLSGYVLQRDGYMPDNALDSIGKRREAMERVWDYVTPSHCGGLYKTEWFRDGLQQYLEEAAPARYCVEMLPVYPFHLCEKGAKDIVDFIGAGLAADSPVAFLNRSRGNELELSNWHWISIVALLGRKHYQSLCYDSGLMTKFDPARWFKEAVLGGGFAYIRRAG</sequence>